<dbReference type="Proteomes" id="UP000886602">
    <property type="component" value="Unassembled WGS sequence"/>
</dbReference>
<reference evidence="1" key="1">
    <citation type="submission" date="2020-10" db="EMBL/GenBank/DDBJ databases">
        <title>Connecting structure to function with the recovery of over 1000 high-quality activated sludge metagenome-assembled genomes encoding full-length rRNA genes using long-read sequencing.</title>
        <authorList>
            <person name="Singleton C.M."/>
            <person name="Petriglieri F."/>
            <person name="Kristensen J.M."/>
            <person name="Kirkegaard R.H."/>
            <person name="Michaelsen T.Y."/>
            <person name="Andersen M.H."/>
            <person name="Karst S.M."/>
            <person name="Dueholm M.S."/>
            <person name="Nielsen P.H."/>
            <person name="Albertsen M."/>
        </authorList>
    </citation>
    <scope>NUCLEOTIDE SEQUENCE</scope>
    <source>
        <strain evidence="1">EsbW_18-Q3-R4-48_MAXAC.044</strain>
    </source>
</reference>
<gene>
    <name evidence="1" type="ORF">IPJ48_02680</name>
</gene>
<dbReference type="EMBL" id="JADJNC010000004">
    <property type="protein sequence ID" value="MBK7422078.1"/>
    <property type="molecule type" value="Genomic_DNA"/>
</dbReference>
<accession>A0A9D7F912</accession>
<proteinExistence type="predicted"/>
<comment type="caution">
    <text evidence="1">The sequence shown here is derived from an EMBL/GenBank/DDBJ whole genome shotgun (WGS) entry which is preliminary data.</text>
</comment>
<dbReference type="AlphaFoldDB" id="A0A9D7F912"/>
<organism evidence="1 2">
    <name type="scientific">Candidatus Propionivibrio dominans</name>
    <dbReference type="NCBI Taxonomy" id="2954373"/>
    <lineage>
        <taxon>Bacteria</taxon>
        <taxon>Pseudomonadati</taxon>
        <taxon>Pseudomonadota</taxon>
        <taxon>Betaproteobacteria</taxon>
        <taxon>Rhodocyclales</taxon>
        <taxon>Rhodocyclaceae</taxon>
        <taxon>Propionivibrio</taxon>
    </lineage>
</organism>
<evidence type="ECO:0000313" key="1">
    <source>
        <dbReference type="EMBL" id="MBK7422078.1"/>
    </source>
</evidence>
<evidence type="ECO:0000313" key="2">
    <source>
        <dbReference type="Proteomes" id="UP000886602"/>
    </source>
</evidence>
<name>A0A9D7F912_9RHOO</name>
<sequence length="58" mass="6440">MISQQDKANHQVTKITKGHQVNLVLSWYSFAPWVSRGEFPAGHLGGEAYILAIQTDCP</sequence>
<protein>
    <submittedName>
        <fullName evidence="1">Uncharacterized protein</fullName>
    </submittedName>
</protein>